<reference evidence="4 5" key="1">
    <citation type="submission" date="2018-05" db="EMBL/GenBank/DDBJ databases">
        <title>Evolution of GPA BGCs.</title>
        <authorList>
            <person name="Waglechner N."/>
            <person name="Wright G.D."/>
        </authorList>
    </citation>
    <scope>NUCLEOTIDE SEQUENCE [LARGE SCALE GENOMIC DNA]</scope>
    <source>
        <strain evidence="4 5">A82846</strain>
    </source>
</reference>
<evidence type="ECO:0000313" key="4">
    <source>
        <dbReference type="EMBL" id="RSM86377.1"/>
    </source>
</evidence>
<feature type="compositionally biased region" description="Basic and acidic residues" evidence="1">
    <location>
        <begin position="41"/>
        <end position="51"/>
    </location>
</feature>
<organism evidence="4 5">
    <name type="scientific">Kibdelosporangium aridum</name>
    <dbReference type="NCBI Taxonomy" id="2030"/>
    <lineage>
        <taxon>Bacteria</taxon>
        <taxon>Bacillati</taxon>
        <taxon>Actinomycetota</taxon>
        <taxon>Actinomycetes</taxon>
        <taxon>Pseudonocardiales</taxon>
        <taxon>Pseudonocardiaceae</taxon>
        <taxon>Kibdelosporangium</taxon>
    </lineage>
</organism>
<name>A0A428ZE65_KIBAR</name>
<keyword evidence="2" id="KW-0732">Signal</keyword>
<evidence type="ECO:0000259" key="3">
    <source>
        <dbReference type="Pfam" id="PF09286"/>
    </source>
</evidence>
<feature type="region of interest" description="Disordered" evidence="1">
    <location>
        <begin position="41"/>
        <end position="61"/>
    </location>
</feature>
<feature type="signal peptide" evidence="2">
    <location>
        <begin position="1"/>
        <end position="27"/>
    </location>
</feature>
<dbReference type="RefSeq" id="WP_037256110.1">
    <property type="nucleotide sequence ID" value="NZ_QHKI01000009.1"/>
</dbReference>
<evidence type="ECO:0000313" key="5">
    <source>
        <dbReference type="Proteomes" id="UP000287547"/>
    </source>
</evidence>
<evidence type="ECO:0000256" key="1">
    <source>
        <dbReference type="SAM" id="MobiDB-lite"/>
    </source>
</evidence>
<dbReference type="SUPFAM" id="SSF54897">
    <property type="entry name" value="Protease propeptides/inhibitors"/>
    <property type="match status" value="1"/>
</dbReference>
<dbReference type="Proteomes" id="UP000287547">
    <property type="component" value="Unassembled WGS sequence"/>
</dbReference>
<feature type="domain" description="Peptidase S53 activation" evidence="3">
    <location>
        <begin position="51"/>
        <end position="105"/>
    </location>
</feature>
<dbReference type="InterPro" id="IPR015366">
    <property type="entry name" value="S53_propep"/>
</dbReference>
<accession>A0A428ZE65</accession>
<proteinExistence type="predicted"/>
<dbReference type="Pfam" id="PF09286">
    <property type="entry name" value="Pro-kuma_activ"/>
    <property type="match status" value="1"/>
</dbReference>
<dbReference type="GO" id="GO:0008236">
    <property type="term" value="F:serine-type peptidase activity"/>
    <property type="evidence" value="ECO:0007669"/>
    <property type="project" value="InterPro"/>
</dbReference>
<gene>
    <name evidence="4" type="ORF">DMH04_14570</name>
</gene>
<comment type="caution">
    <text evidence="4">The sequence shown here is derived from an EMBL/GenBank/DDBJ whole genome shotgun (WGS) entry which is preliminary data.</text>
</comment>
<evidence type="ECO:0000256" key="2">
    <source>
        <dbReference type="SAM" id="SignalP"/>
    </source>
</evidence>
<protein>
    <recommendedName>
        <fullName evidence="3">Peptidase S53 activation domain-containing protein</fullName>
    </recommendedName>
</protein>
<dbReference type="OrthoDB" id="3480681at2"/>
<feature type="chain" id="PRO_5019141686" description="Peptidase S53 activation domain-containing protein" evidence="2">
    <location>
        <begin position="28"/>
        <end position="115"/>
    </location>
</feature>
<dbReference type="EMBL" id="QHKI01000009">
    <property type="protein sequence ID" value="RSM86377.1"/>
    <property type="molecule type" value="Genomic_DNA"/>
</dbReference>
<dbReference type="AlphaFoldDB" id="A0A428ZE65"/>
<sequence length="115" mass="12348">MRRKRLFPTASAVLVAATVGLSGTAHADELDRVPVPRLTDTRADRVVREGTDTGPTDPSTQVSAQVFLTGDAAGLAAYARAVSDPADPRYRRFLTPDQTRTRFGPCPGRECGHLV</sequence>